<dbReference type="PANTHER" id="PTHR24031">
    <property type="entry name" value="RNA HELICASE"/>
    <property type="match status" value="1"/>
</dbReference>
<dbReference type="InterPro" id="IPR014001">
    <property type="entry name" value="Helicase_ATP-bd"/>
</dbReference>
<dbReference type="InterPro" id="IPR027417">
    <property type="entry name" value="P-loop_NTPase"/>
</dbReference>
<name>A0A1Q3F0P5_CULTA</name>
<dbReference type="SUPFAM" id="SSF52540">
    <property type="entry name" value="P-loop containing nucleoside triphosphate hydrolases"/>
    <property type="match status" value="1"/>
</dbReference>
<dbReference type="GO" id="GO:0003724">
    <property type="term" value="F:RNA helicase activity"/>
    <property type="evidence" value="ECO:0007669"/>
    <property type="project" value="UniProtKB-EC"/>
</dbReference>
<dbReference type="EC" id="3.6.4.13" evidence="7"/>
<evidence type="ECO:0000256" key="2">
    <source>
        <dbReference type="ARBA" id="ARBA00022801"/>
    </source>
</evidence>
<feature type="compositionally biased region" description="Polar residues" evidence="8">
    <location>
        <begin position="737"/>
        <end position="748"/>
    </location>
</feature>
<dbReference type="InterPro" id="IPR001650">
    <property type="entry name" value="Helicase_C-like"/>
</dbReference>
<proteinExistence type="inferred from homology"/>
<dbReference type="InterPro" id="IPR011545">
    <property type="entry name" value="DEAD/DEAH_box_helicase_dom"/>
</dbReference>
<dbReference type="Pfam" id="PF13959">
    <property type="entry name" value="CTE_SPB4"/>
    <property type="match status" value="1"/>
</dbReference>
<comment type="similarity">
    <text evidence="6">Belongs to the DEAD box helicase family.</text>
</comment>
<dbReference type="GO" id="GO:0003723">
    <property type="term" value="F:RNA binding"/>
    <property type="evidence" value="ECO:0007669"/>
    <property type="project" value="UniProtKB-UniRule"/>
</dbReference>
<dbReference type="GO" id="GO:0016887">
    <property type="term" value="F:ATP hydrolysis activity"/>
    <property type="evidence" value="ECO:0007669"/>
    <property type="project" value="RHEA"/>
</dbReference>
<keyword evidence="3 6" id="KW-0347">Helicase</keyword>
<dbReference type="SMART" id="SM00487">
    <property type="entry name" value="DEXDc"/>
    <property type="match status" value="1"/>
</dbReference>
<evidence type="ECO:0000256" key="1">
    <source>
        <dbReference type="ARBA" id="ARBA00022741"/>
    </source>
</evidence>
<dbReference type="CDD" id="cd18787">
    <property type="entry name" value="SF2_C_DEAD"/>
    <property type="match status" value="1"/>
</dbReference>
<keyword evidence="2 6" id="KW-0378">Hydrolase</keyword>
<evidence type="ECO:0000256" key="7">
    <source>
        <dbReference type="RuleBase" id="RU365068"/>
    </source>
</evidence>
<comment type="function">
    <text evidence="7">RNA helicase.</text>
</comment>
<dbReference type="Pfam" id="PF00271">
    <property type="entry name" value="Helicase_C"/>
    <property type="match status" value="1"/>
</dbReference>
<feature type="compositionally biased region" description="Acidic residues" evidence="8">
    <location>
        <begin position="437"/>
        <end position="453"/>
    </location>
</feature>
<dbReference type="Pfam" id="PF00270">
    <property type="entry name" value="DEAD"/>
    <property type="match status" value="1"/>
</dbReference>
<dbReference type="SMART" id="SM01178">
    <property type="entry name" value="DUF4217"/>
    <property type="match status" value="1"/>
</dbReference>
<dbReference type="AlphaFoldDB" id="A0A1Q3F0P5"/>
<feature type="region of interest" description="Disordered" evidence="8">
    <location>
        <begin position="433"/>
        <end position="457"/>
    </location>
</feature>
<reference evidence="11" key="1">
    <citation type="submission" date="2017-01" db="EMBL/GenBank/DDBJ databases">
        <title>A deep insight into the sialotranscriptome of adult male and female Cluex tarsalis mosquitoes.</title>
        <authorList>
            <person name="Ribeiro J.M."/>
            <person name="Moreira F."/>
            <person name="Bernard K.A."/>
            <person name="Calvo E."/>
        </authorList>
    </citation>
    <scope>NUCLEOTIDE SEQUENCE</scope>
    <source>
        <strain evidence="11">Kern County</strain>
        <tissue evidence="11">Salivary glands</tissue>
    </source>
</reference>
<organism evidence="11">
    <name type="scientific">Culex tarsalis</name>
    <name type="common">Encephalitis mosquito</name>
    <dbReference type="NCBI Taxonomy" id="7177"/>
    <lineage>
        <taxon>Eukaryota</taxon>
        <taxon>Metazoa</taxon>
        <taxon>Ecdysozoa</taxon>
        <taxon>Arthropoda</taxon>
        <taxon>Hexapoda</taxon>
        <taxon>Insecta</taxon>
        <taxon>Pterygota</taxon>
        <taxon>Neoptera</taxon>
        <taxon>Endopterygota</taxon>
        <taxon>Diptera</taxon>
        <taxon>Nematocera</taxon>
        <taxon>Culicoidea</taxon>
        <taxon>Culicidae</taxon>
        <taxon>Culicinae</taxon>
        <taxon>Culicini</taxon>
        <taxon>Culex</taxon>
        <taxon>Culex</taxon>
    </lineage>
</organism>
<feature type="region of interest" description="Disordered" evidence="8">
    <location>
        <begin position="56"/>
        <end position="84"/>
    </location>
</feature>
<feature type="domain" description="Helicase C-terminal" evidence="10">
    <location>
        <begin position="392"/>
        <end position="574"/>
    </location>
</feature>
<comment type="catalytic activity">
    <reaction evidence="7">
        <text>ATP + H2O = ADP + phosphate + H(+)</text>
        <dbReference type="Rhea" id="RHEA:13065"/>
        <dbReference type="ChEBI" id="CHEBI:15377"/>
        <dbReference type="ChEBI" id="CHEBI:15378"/>
        <dbReference type="ChEBI" id="CHEBI:30616"/>
        <dbReference type="ChEBI" id="CHEBI:43474"/>
        <dbReference type="ChEBI" id="CHEBI:456216"/>
        <dbReference type="EC" id="3.6.4.13"/>
    </reaction>
</comment>
<comment type="domain">
    <text evidence="7">The Q motif is unique to and characteristic of the DEAD box family of RNA helicases and controls ATP binding and hydrolysis.</text>
</comment>
<evidence type="ECO:0000259" key="9">
    <source>
        <dbReference type="PROSITE" id="PS51192"/>
    </source>
</evidence>
<evidence type="ECO:0000259" key="10">
    <source>
        <dbReference type="PROSITE" id="PS51194"/>
    </source>
</evidence>
<sequence>MDLMLSNFIVHEPPKAEKKKSGTLDGGGGAAAGRFSMVFNKSQPVKAIVARKRVPVKKVAPETAPAPPKAVKADRKEVEPKEPKKDVKEFKLSEEFKSGKKFKKSNLFDKMKQDIPRVDLPEVTPLTERVFSETRLDSLMGIHAHSRKNVADLLGFQRLTVVQELAIPKVLAGRDVLIRAQTGSGKTLAYALPLVERLHSAEVRVRRADGIVAVVIVPTRELALQTYELFVKLLKPFTWIVSGYLCGGEKRKAEKARLRAGLNILIGTPGRFCDHIKNTESMRLGGVKYLVLDEADRLLELGYEKDVKEIVESIKGVDGDKPLQTVLLSATLTRSVKELAGMTLRNPEYVDTSDVAIERRFDTVEDLEERITIPATVRQSFLVIPPKLRLVSLAGLIAYELNRNTHKALVFMATQDLVDFHYDIMVEVLTRKKPDSDAEASDDDDDAESDSSDPEPAASVLLPKVTFFKLHGKMTQLERSSVFREFRAARTAVLLCTDVAARGIDVPSVELVVQYHAPQILADYVHRVGRTARAGQSGKAVLFLDPAEVDFAKYLGEKQIRLVEERPEPLFGRIGVLMNPGGHGRNKNREQAAQELQQRFERLVAAEKELSSGAAKAFVSWVRYYSNFPKELRRMFAIRAVNMGHYAKCLGLRDPPKQFVRQHTGPKNENDEEGGQQSGHRKKFGSKGGRGGGGARQSKNFSKGRPNSGPMTNGRKRPFPAGNAGGGGQHKDLASYAKTSRMINTSEFDSGLTPSAKKKPRKN</sequence>
<dbReference type="PROSITE" id="PS00039">
    <property type="entry name" value="DEAD_ATP_HELICASE"/>
    <property type="match status" value="1"/>
</dbReference>
<evidence type="ECO:0000256" key="8">
    <source>
        <dbReference type="SAM" id="MobiDB-lite"/>
    </source>
</evidence>
<dbReference type="InterPro" id="IPR025313">
    <property type="entry name" value="SPB4-like_CTE"/>
</dbReference>
<keyword evidence="4 6" id="KW-0067">ATP-binding</keyword>
<dbReference type="SMART" id="SM00490">
    <property type="entry name" value="HELICc"/>
    <property type="match status" value="1"/>
</dbReference>
<feature type="compositionally biased region" description="Basic and acidic residues" evidence="8">
    <location>
        <begin position="71"/>
        <end position="84"/>
    </location>
</feature>
<feature type="compositionally biased region" description="Gly residues" evidence="8">
    <location>
        <begin position="686"/>
        <end position="695"/>
    </location>
</feature>
<feature type="domain" description="Helicase ATP-binding" evidence="9">
    <location>
        <begin position="167"/>
        <end position="350"/>
    </location>
</feature>
<protein>
    <recommendedName>
        <fullName evidence="7">ATP-dependent RNA helicase</fullName>
        <ecNumber evidence="7">3.6.4.13</ecNumber>
    </recommendedName>
</protein>
<dbReference type="GO" id="GO:0005524">
    <property type="term" value="F:ATP binding"/>
    <property type="evidence" value="ECO:0007669"/>
    <property type="project" value="UniProtKB-UniRule"/>
</dbReference>
<feature type="region of interest" description="Disordered" evidence="8">
    <location>
        <begin position="657"/>
        <end position="763"/>
    </location>
</feature>
<dbReference type="PROSITE" id="PS51194">
    <property type="entry name" value="HELICASE_CTER"/>
    <property type="match status" value="1"/>
</dbReference>
<dbReference type="PROSITE" id="PS51192">
    <property type="entry name" value="HELICASE_ATP_BIND_1"/>
    <property type="match status" value="1"/>
</dbReference>
<evidence type="ECO:0000256" key="3">
    <source>
        <dbReference type="ARBA" id="ARBA00022806"/>
    </source>
</evidence>
<evidence type="ECO:0000256" key="5">
    <source>
        <dbReference type="ARBA" id="ARBA00022884"/>
    </source>
</evidence>
<keyword evidence="1 6" id="KW-0547">Nucleotide-binding</keyword>
<dbReference type="EMBL" id="GFDL01013918">
    <property type="protein sequence ID" value="JAV21127.1"/>
    <property type="molecule type" value="Transcribed_RNA"/>
</dbReference>
<dbReference type="CDD" id="cd17949">
    <property type="entry name" value="DEADc_DDX31"/>
    <property type="match status" value="1"/>
</dbReference>
<accession>A0A1Q3F0P5</accession>
<dbReference type="Gene3D" id="3.40.50.300">
    <property type="entry name" value="P-loop containing nucleotide triphosphate hydrolases"/>
    <property type="match status" value="2"/>
</dbReference>
<evidence type="ECO:0000256" key="4">
    <source>
        <dbReference type="ARBA" id="ARBA00022840"/>
    </source>
</evidence>
<evidence type="ECO:0000313" key="11">
    <source>
        <dbReference type="EMBL" id="JAV21127.1"/>
    </source>
</evidence>
<keyword evidence="5 7" id="KW-0694">RNA-binding</keyword>
<dbReference type="InterPro" id="IPR000629">
    <property type="entry name" value="RNA-helicase_DEAD-box_CS"/>
</dbReference>
<evidence type="ECO:0000256" key="6">
    <source>
        <dbReference type="RuleBase" id="RU000492"/>
    </source>
</evidence>